<keyword evidence="2" id="KW-1185">Reference proteome</keyword>
<comment type="caution">
    <text evidence="1">The sequence shown here is derived from an EMBL/GenBank/DDBJ whole genome shotgun (WGS) entry which is preliminary data.</text>
</comment>
<evidence type="ECO:0000313" key="2">
    <source>
        <dbReference type="Proteomes" id="UP000821865"/>
    </source>
</evidence>
<proteinExistence type="predicted"/>
<evidence type="ECO:0000313" key="1">
    <source>
        <dbReference type="EMBL" id="KAH7945958.1"/>
    </source>
</evidence>
<organism evidence="1 2">
    <name type="scientific">Dermacentor silvarum</name>
    <name type="common">Tick</name>
    <dbReference type="NCBI Taxonomy" id="543639"/>
    <lineage>
        <taxon>Eukaryota</taxon>
        <taxon>Metazoa</taxon>
        <taxon>Ecdysozoa</taxon>
        <taxon>Arthropoda</taxon>
        <taxon>Chelicerata</taxon>
        <taxon>Arachnida</taxon>
        <taxon>Acari</taxon>
        <taxon>Parasitiformes</taxon>
        <taxon>Ixodida</taxon>
        <taxon>Ixodoidea</taxon>
        <taxon>Ixodidae</taxon>
        <taxon>Rhipicephalinae</taxon>
        <taxon>Dermacentor</taxon>
    </lineage>
</organism>
<reference evidence="1" key="1">
    <citation type="submission" date="2020-05" db="EMBL/GenBank/DDBJ databases">
        <title>Large-scale comparative analyses of tick genomes elucidate their genetic diversity and vector capacities.</title>
        <authorList>
            <person name="Jia N."/>
            <person name="Wang J."/>
            <person name="Shi W."/>
            <person name="Du L."/>
            <person name="Sun Y."/>
            <person name="Zhan W."/>
            <person name="Jiang J."/>
            <person name="Wang Q."/>
            <person name="Zhang B."/>
            <person name="Ji P."/>
            <person name="Sakyi L.B."/>
            <person name="Cui X."/>
            <person name="Yuan T."/>
            <person name="Jiang B."/>
            <person name="Yang W."/>
            <person name="Lam T.T.-Y."/>
            <person name="Chang Q."/>
            <person name="Ding S."/>
            <person name="Wang X."/>
            <person name="Zhu J."/>
            <person name="Ruan X."/>
            <person name="Zhao L."/>
            <person name="Wei J."/>
            <person name="Que T."/>
            <person name="Du C."/>
            <person name="Cheng J."/>
            <person name="Dai P."/>
            <person name="Han X."/>
            <person name="Huang E."/>
            <person name="Gao Y."/>
            <person name="Liu J."/>
            <person name="Shao H."/>
            <person name="Ye R."/>
            <person name="Li L."/>
            <person name="Wei W."/>
            <person name="Wang X."/>
            <person name="Wang C."/>
            <person name="Yang T."/>
            <person name="Huo Q."/>
            <person name="Li W."/>
            <person name="Guo W."/>
            <person name="Chen H."/>
            <person name="Zhou L."/>
            <person name="Ni X."/>
            <person name="Tian J."/>
            <person name="Zhou Y."/>
            <person name="Sheng Y."/>
            <person name="Liu T."/>
            <person name="Pan Y."/>
            <person name="Xia L."/>
            <person name="Li J."/>
            <person name="Zhao F."/>
            <person name="Cao W."/>
        </authorList>
    </citation>
    <scope>NUCLEOTIDE SEQUENCE</scope>
    <source>
        <strain evidence="1">Dsil-2018</strain>
    </source>
</reference>
<dbReference type="EMBL" id="CM023475">
    <property type="protein sequence ID" value="KAH7945958.1"/>
    <property type="molecule type" value="Genomic_DNA"/>
</dbReference>
<name>A0ACB8CLU5_DERSI</name>
<dbReference type="Proteomes" id="UP000821865">
    <property type="component" value="Chromosome 6"/>
</dbReference>
<sequence>MRAVIDAAKNAIDHLTWDNVLQEHLNTTVDTVRVVLFENVEFFATFFQLVKELGEARMAYYHGWAIIQAVSVISDVNMAKLFFIRDADYRRGSALHCAATTHAYMGLAFYAGYIRDQVTQGMTDELSSIVANIQETAQARLALSKWPDAVSVLKRANKAEITDASNWIFEKSDPAKLDDTYRLFPNMTNSICTNIALATQGRRRTPVDTRMARFLANNSVRFLYIDHAGHVVLLPLMFEMPFFLPGPSFQGVKYGALGGQIADELTSFIFARIAELDTNFSWTVADIPCVVDKYRLGNGSGHQIDSGKLRFLRRATSIRFLYEAFKHLGFSKTAPLHLSRHAEMTEVQMFFFFWCLIQCGMDDAVTMCNEVLRGFDRFAAAFHCKNGSAMVSSQQCDLFECNNVFRKKRECH</sequence>
<accession>A0ACB8CLU5</accession>
<protein>
    <submittedName>
        <fullName evidence="1">Uncharacterized protein</fullName>
    </submittedName>
</protein>
<gene>
    <name evidence="1" type="ORF">HPB49_017837</name>
</gene>